<dbReference type="OrthoDB" id="8945248at2"/>
<sequence>MASNKDAVREAVISQTAGVVQEKNPVLLSEKNPQGKTCGKRHETGVAATKITGVFGYNGPQSIGHLPDRGPAMSAFA</sequence>
<accession>A0A5E4Y292</accession>
<keyword evidence="2" id="KW-1185">Reference proteome</keyword>
<dbReference type="RefSeq" id="WP_150681438.1">
    <property type="nucleotide sequence ID" value="NZ_CABPSK010000004.1"/>
</dbReference>
<dbReference type="EMBL" id="CABPSK010000004">
    <property type="protein sequence ID" value="VVE42422.1"/>
    <property type="molecule type" value="Genomic_DNA"/>
</dbReference>
<protein>
    <submittedName>
        <fullName evidence="1">Uncharacterized protein</fullName>
    </submittedName>
</protein>
<gene>
    <name evidence="1" type="ORF">PPN31114_04228</name>
</gene>
<name>A0A5E4Y292_9BURK</name>
<reference evidence="1 2" key="1">
    <citation type="submission" date="2019-08" db="EMBL/GenBank/DDBJ databases">
        <authorList>
            <person name="Peeters C."/>
        </authorList>
    </citation>
    <scope>NUCLEOTIDE SEQUENCE [LARGE SCALE GENOMIC DNA]</scope>
    <source>
        <strain evidence="1 2">LMG 31114</strain>
    </source>
</reference>
<dbReference type="Proteomes" id="UP000366945">
    <property type="component" value="Unassembled WGS sequence"/>
</dbReference>
<dbReference type="AlphaFoldDB" id="A0A5E4Y292"/>
<dbReference type="GeneID" id="300406217"/>
<organism evidence="1 2">
    <name type="scientific">Pandoraea pneumonica</name>
    <dbReference type="NCBI Taxonomy" id="2508299"/>
    <lineage>
        <taxon>Bacteria</taxon>
        <taxon>Pseudomonadati</taxon>
        <taxon>Pseudomonadota</taxon>
        <taxon>Betaproteobacteria</taxon>
        <taxon>Burkholderiales</taxon>
        <taxon>Burkholderiaceae</taxon>
        <taxon>Pandoraea</taxon>
    </lineage>
</organism>
<evidence type="ECO:0000313" key="2">
    <source>
        <dbReference type="Proteomes" id="UP000366945"/>
    </source>
</evidence>
<evidence type="ECO:0000313" key="1">
    <source>
        <dbReference type="EMBL" id="VVE42422.1"/>
    </source>
</evidence>
<proteinExistence type="predicted"/>